<keyword evidence="8" id="KW-1185">Reference proteome</keyword>
<dbReference type="GO" id="GO:0015679">
    <property type="term" value="P:plasma membrane copper ion transport"/>
    <property type="evidence" value="ECO:0007669"/>
    <property type="project" value="TreeGrafter"/>
</dbReference>
<keyword evidence="1" id="KW-0813">Transport</keyword>
<keyword evidence="3" id="KW-0732">Signal</keyword>
<dbReference type="GO" id="GO:0046914">
    <property type="term" value="F:transition metal ion binding"/>
    <property type="evidence" value="ECO:0007669"/>
    <property type="project" value="TreeGrafter"/>
</dbReference>
<dbReference type="Pfam" id="PF25954">
    <property type="entry name" value="Beta-barrel_RND_2"/>
    <property type="match status" value="1"/>
</dbReference>
<dbReference type="InterPro" id="IPR051909">
    <property type="entry name" value="MFP_Cation_Efflux"/>
</dbReference>
<dbReference type="InterPro" id="IPR058649">
    <property type="entry name" value="CzcB_C"/>
</dbReference>
<dbReference type="RefSeq" id="WP_007186646.1">
    <property type="nucleotide sequence ID" value="NZ_AKGD01000003.1"/>
</dbReference>
<evidence type="ECO:0000259" key="6">
    <source>
        <dbReference type="Pfam" id="PF25975"/>
    </source>
</evidence>
<dbReference type="InterPro" id="IPR058792">
    <property type="entry name" value="Beta-barrel_RND_2"/>
</dbReference>
<evidence type="ECO:0000259" key="4">
    <source>
        <dbReference type="Pfam" id="PF25954"/>
    </source>
</evidence>
<dbReference type="GO" id="GO:0030288">
    <property type="term" value="C:outer membrane-bounded periplasmic space"/>
    <property type="evidence" value="ECO:0007669"/>
    <property type="project" value="TreeGrafter"/>
</dbReference>
<dbReference type="SUPFAM" id="SSF111369">
    <property type="entry name" value="HlyD-like secretion proteins"/>
    <property type="match status" value="1"/>
</dbReference>
<feature type="domain" description="CzcB-like C-terminal circularly permuted SH3-like" evidence="6">
    <location>
        <begin position="249"/>
        <end position="308"/>
    </location>
</feature>
<reference evidence="7 8" key="1">
    <citation type="journal article" date="2012" name="J. Bacteriol.">
        <title>Genome Sequence of n-Alkane-Degrading Hydrocarboniphaga effusa Strain AP103T (ATCC BAA-332T).</title>
        <authorList>
            <person name="Chang H.K."/>
            <person name="Zylstra G.J."/>
            <person name="Chae J.C."/>
        </authorList>
    </citation>
    <scope>NUCLEOTIDE SEQUENCE [LARGE SCALE GENOMIC DNA]</scope>
    <source>
        <strain evidence="7 8">AP103</strain>
    </source>
</reference>
<dbReference type="PANTHER" id="PTHR30097">
    <property type="entry name" value="CATION EFFLUX SYSTEM PROTEIN CUSB"/>
    <property type="match status" value="1"/>
</dbReference>
<dbReference type="InterPro" id="IPR058647">
    <property type="entry name" value="BSH_CzcB-like"/>
</dbReference>
<feature type="signal peptide" evidence="3">
    <location>
        <begin position="1"/>
        <end position="21"/>
    </location>
</feature>
<dbReference type="PANTHER" id="PTHR30097:SF4">
    <property type="entry name" value="SLR6042 PROTEIN"/>
    <property type="match status" value="1"/>
</dbReference>
<dbReference type="Gene3D" id="2.40.50.100">
    <property type="match status" value="1"/>
</dbReference>
<organism evidence="7 8">
    <name type="scientific">Hydrocarboniphaga effusa AP103</name>
    <dbReference type="NCBI Taxonomy" id="1172194"/>
    <lineage>
        <taxon>Bacteria</taxon>
        <taxon>Pseudomonadati</taxon>
        <taxon>Pseudomonadota</taxon>
        <taxon>Gammaproteobacteria</taxon>
        <taxon>Nevskiales</taxon>
        <taxon>Nevskiaceae</taxon>
        <taxon>Hydrocarboniphaga</taxon>
    </lineage>
</organism>
<dbReference type="AlphaFoldDB" id="I8HYJ2"/>
<dbReference type="OrthoDB" id="9768185at2"/>
<evidence type="ECO:0000259" key="5">
    <source>
        <dbReference type="Pfam" id="PF25973"/>
    </source>
</evidence>
<protein>
    <submittedName>
        <fullName evidence="7">RND family efflux transporter MFP subunit</fullName>
    </submittedName>
</protein>
<evidence type="ECO:0000256" key="1">
    <source>
        <dbReference type="ARBA" id="ARBA00022448"/>
    </source>
</evidence>
<evidence type="ECO:0000313" key="7">
    <source>
        <dbReference type="EMBL" id="EIT68516.1"/>
    </source>
</evidence>
<dbReference type="Pfam" id="PF25973">
    <property type="entry name" value="BSH_CzcB"/>
    <property type="match status" value="1"/>
</dbReference>
<dbReference type="EMBL" id="AKGD01000003">
    <property type="protein sequence ID" value="EIT68516.1"/>
    <property type="molecule type" value="Genomic_DNA"/>
</dbReference>
<dbReference type="GO" id="GO:0060003">
    <property type="term" value="P:copper ion export"/>
    <property type="evidence" value="ECO:0007669"/>
    <property type="project" value="TreeGrafter"/>
</dbReference>
<evidence type="ECO:0000256" key="3">
    <source>
        <dbReference type="SAM" id="SignalP"/>
    </source>
</evidence>
<proteinExistence type="predicted"/>
<feature type="compositionally biased region" description="Basic and acidic residues" evidence="2">
    <location>
        <begin position="31"/>
        <end position="50"/>
    </location>
</feature>
<dbReference type="Proteomes" id="UP000003704">
    <property type="component" value="Unassembled WGS sequence"/>
</dbReference>
<evidence type="ECO:0000313" key="8">
    <source>
        <dbReference type="Proteomes" id="UP000003704"/>
    </source>
</evidence>
<feature type="chain" id="PRO_5003713231" evidence="3">
    <location>
        <begin position="22"/>
        <end position="320"/>
    </location>
</feature>
<comment type="caution">
    <text evidence="7">The sequence shown here is derived from an EMBL/GenBank/DDBJ whole genome shotgun (WGS) entry which is preliminary data.</text>
</comment>
<dbReference type="STRING" id="1172194.WQQ_37110"/>
<dbReference type="PATRIC" id="fig|1172194.4.peg.3602"/>
<dbReference type="FunFam" id="2.40.420.20:FF:000006">
    <property type="entry name" value="RND family efflux transporter MFP subunit"/>
    <property type="match status" value="1"/>
</dbReference>
<evidence type="ECO:0000256" key="2">
    <source>
        <dbReference type="SAM" id="MobiDB-lite"/>
    </source>
</evidence>
<feature type="domain" description="CzcB-like barrel-sandwich hybrid" evidence="5">
    <location>
        <begin position="92"/>
        <end position="163"/>
    </location>
</feature>
<dbReference type="Gene3D" id="2.40.30.170">
    <property type="match status" value="1"/>
</dbReference>
<feature type="domain" description="CusB-like beta-barrel" evidence="4">
    <location>
        <begin position="166"/>
        <end position="239"/>
    </location>
</feature>
<gene>
    <name evidence="7" type="ORF">WQQ_37110</name>
</gene>
<dbReference type="PROSITE" id="PS51257">
    <property type="entry name" value="PROKAR_LIPOPROTEIN"/>
    <property type="match status" value="1"/>
</dbReference>
<sequence>MRHPILLSALLAGLLSLSACGSSTPEDHEDEQGRTRGQHQDGDRQSGEHGEVVKLGPEARRAAKLAIAPAAPGTLRETLQLYGVVRPNAERIRSVTARFPGVVRSVAAKVGDTVRQGQTLATVESNESLQVYPIVSPLGGVVTERATNPGEQAEQASLFTVADLGTVWVELALFPRDRSRVKPGQAVRVQTADGGPVREGKIVFVSPLGASNTQSLTARVLLDNADGFWSPGLYVRGQVTIGESNAALVVPAAALQELEGGTSVFVDTAEGFVARPVRVGRSDGLVVEVLQGLAAGDAVVGEGSFVLKAELGKGEAEHDH</sequence>
<dbReference type="Pfam" id="PF25975">
    <property type="entry name" value="CzcB_C"/>
    <property type="match status" value="1"/>
</dbReference>
<dbReference type="Gene3D" id="2.40.420.20">
    <property type="match status" value="1"/>
</dbReference>
<name>I8HYJ2_9GAMM</name>
<accession>I8HYJ2</accession>
<feature type="region of interest" description="Disordered" evidence="2">
    <location>
        <begin position="21"/>
        <end position="50"/>
    </location>
</feature>